<sequence>DIVNYFREWFMERRRPLFDHISEILRTKDEAAADAALRCLTFQLNEAFVLDVLNYNKKDVLSCLKFFDWAGRRPGFYHTRATFNAIFRIISKAKMMSLMLDFLQSYMKEKYCHKVRYHNILVIGYALAGRTETALYLFGEMRFMGVDLDEYAYHVLMNSLVEQGHFDMVQIIYKQIEERGFQRDVTHSIMIKSLCKQKNFDEGADYLSSLLRENSSQLSGIAVGTFVDALCKDNQFERAARLVEKFQRSGSVSMDYSYSVWIRNLVNDGKLDRALEFLKDRQAVEGYVPDVFRYNMLICRLLRENRIEEVYDLLADMKEKRTLPDCTTMNAVVCFLCKAGWMDIALQLYESREDFALSVNFMAYNYLINTLLGDFNVEEAFRVLRNAMSQGYLPGDRIFSIILDSLRREGKLDKMKDLVQLTLDQNVVCSDSTYDKFISALCRAKRVEDGYLLHGLLNRSDRAARMGTYVDLINGFVESGRGDIAARLFVEMQEKGYRPMRALTRKVITALCKTSDPENEFFTLLEMQLRLHHRSSDCYHAFIDGAGHAGKPELARQVYLRMRTSGVEPSVKADILLLQSVIRGGNVGYAKHLFRYFTQTSHKRKFWAVMIVGLCKAKKPDDASEIFDEMKWKGLVPSIECYEELIKLYCELRKYEKAINLVNDMTGRGRPISSFIGNVFLWHSLLTWDVCYVWSYLTRKGFSTPPCRTLGHVVSIFSGFVGDKYGEDELEKLIEQCFYMDTYTNNILLRRIGMSGGADEVCRYFDRMIQRGYVPNRWTYDIIVHGFVKDGRITEAKSWIEKMISRGFDLTEATKM</sequence>
<dbReference type="InterPro" id="IPR050872">
    <property type="entry name" value="PPR_P_subfamily"/>
</dbReference>
<evidence type="ECO:0000256" key="2">
    <source>
        <dbReference type="ARBA" id="ARBA00022737"/>
    </source>
</evidence>
<dbReference type="Gene3D" id="1.25.40.10">
    <property type="entry name" value="Tetratricopeptide repeat domain"/>
    <property type="match status" value="6"/>
</dbReference>
<feature type="repeat" description="PPR" evidence="3">
    <location>
        <begin position="603"/>
        <end position="637"/>
    </location>
</feature>
<comment type="similarity">
    <text evidence="1">Belongs to the PPR family. P subfamily.</text>
</comment>
<dbReference type="AlphaFoldDB" id="S8CFD7"/>
<dbReference type="PANTHER" id="PTHR46128">
    <property type="entry name" value="MITOCHONDRIAL GROUP I INTRON SPLICING FACTOR CCM1"/>
    <property type="match status" value="1"/>
</dbReference>
<comment type="caution">
    <text evidence="4">The sequence shown here is derived from an EMBL/GenBank/DDBJ whole genome shotgun (WGS) entry which is preliminary data.</text>
</comment>
<evidence type="ECO:0000256" key="3">
    <source>
        <dbReference type="PROSITE-ProRule" id="PRU00708"/>
    </source>
</evidence>
<organism evidence="4 5">
    <name type="scientific">Genlisea aurea</name>
    <dbReference type="NCBI Taxonomy" id="192259"/>
    <lineage>
        <taxon>Eukaryota</taxon>
        <taxon>Viridiplantae</taxon>
        <taxon>Streptophyta</taxon>
        <taxon>Embryophyta</taxon>
        <taxon>Tracheophyta</taxon>
        <taxon>Spermatophyta</taxon>
        <taxon>Magnoliopsida</taxon>
        <taxon>eudicotyledons</taxon>
        <taxon>Gunneridae</taxon>
        <taxon>Pentapetalae</taxon>
        <taxon>asterids</taxon>
        <taxon>lamiids</taxon>
        <taxon>Lamiales</taxon>
        <taxon>Lentibulariaceae</taxon>
        <taxon>Genlisea</taxon>
    </lineage>
</organism>
<dbReference type="PANTHER" id="PTHR46128:SF211">
    <property type="entry name" value="PENTACOTRIPEPTIDE-REPEAT REGION OF PRORP DOMAIN-CONTAINING PROTEIN"/>
    <property type="match status" value="1"/>
</dbReference>
<evidence type="ECO:0000256" key="1">
    <source>
        <dbReference type="ARBA" id="ARBA00007626"/>
    </source>
</evidence>
<feature type="repeat" description="PPR" evidence="3">
    <location>
        <begin position="638"/>
        <end position="672"/>
    </location>
</feature>
<dbReference type="OrthoDB" id="185373at2759"/>
<feature type="repeat" description="PPR" evidence="3">
    <location>
        <begin position="290"/>
        <end position="324"/>
    </location>
</feature>
<protein>
    <recommendedName>
        <fullName evidence="6">Pentacotripeptide-repeat region of PRORP domain-containing protein</fullName>
    </recommendedName>
</protein>
<feature type="non-terminal residue" evidence="4">
    <location>
        <position position="816"/>
    </location>
</feature>
<dbReference type="InterPro" id="IPR011990">
    <property type="entry name" value="TPR-like_helical_dom_sf"/>
</dbReference>
<evidence type="ECO:0000313" key="4">
    <source>
        <dbReference type="EMBL" id="EPS63256.1"/>
    </source>
</evidence>
<keyword evidence="5" id="KW-1185">Reference proteome</keyword>
<name>S8CFD7_9LAMI</name>
<dbReference type="Pfam" id="PF01535">
    <property type="entry name" value="PPR"/>
    <property type="match status" value="10"/>
</dbReference>
<accession>S8CFD7</accession>
<feature type="repeat" description="PPR" evidence="3">
    <location>
        <begin position="465"/>
        <end position="499"/>
    </location>
</feature>
<feature type="repeat" description="PPR" evidence="3">
    <location>
        <begin position="149"/>
        <end position="183"/>
    </location>
</feature>
<dbReference type="Proteomes" id="UP000015453">
    <property type="component" value="Unassembled WGS sequence"/>
</dbReference>
<gene>
    <name evidence="4" type="ORF">M569_11526</name>
</gene>
<evidence type="ECO:0008006" key="6">
    <source>
        <dbReference type="Google" id="ProtNLM"/>
    </source>
</evidence>
<dbReference type="InterPro" id="IPR002885">
    <property type="entry name" value="PPR_rpt"/>
</dbReference>
<feature type="repeat" description="PPR" evidence="3">
    <location>
        <begin position="776"/>
        <end position="810"/>
    </location>
</feature>
<feature type="non-terminal residue" evidence="4">
    <location>
        <position position="1"/>
    </location>
</feature>
<dbReference type="NCBIfam" id="TIGR00756">
    <property type="entry name" value="PPR"/>
    <property type="match status" value="7"/>
</dbReference>
<feature type="repeat" description="PPR" evidence="3">
    <location>
        <begin position="741"/>
        <end position="775"/>
    </location>
</feature>
<proteinExistence type="inferred from homology"/>
<dbReference type="Pfam" id="PF13041">
    <property type="entry name" value="PPR_2"/>
    <property type="match status" value="1"/>
</dbReference>
<reference evidence="4 5" key="1">
    <citation type="journal article" date="2013" name="BMC Genomics">
        <title>The miniature genome of a carnivorous plant Genlisea aurea contains a low number of genes and short non-coding sequences.</title>
        <authorList>
            <person name="Leushkin E.V."/>
            <person name="Sutormin R.A."/>
            <person name="Nabieva E.R."/>
            <person name="Penin A.A."/>
            <person name="Kondrashov A.S."/>
            <person name="Logacheva M.D."/>
        </authorList>
    </citation>
    <scope>NUCLEOTIDE SEQUENCE [LARGE SCALE GENOMIC DNA]</scope>
</reference>
<dbReference type="EMBL" id="AUSU01005595">
    <property type="protein sequence ID" value="EPS63256.1"/>
    <property type="molecule type" value="Genomic_DNA"/>
</dbReference>
<evidence type="ECO:0000313" key="5">
    <source>
        <dbReference type="Proteomes" id="UP000015453"/>
    </source>
</evidence>
<dbReference type="PROSITE" id="PS51375">
    <property type="entry name" value="PPR"/>
    <property type="match status" value="8"/>
</dbReference>
<keyword evidence="2" id="KW-0677">Repeat</keyword>
<feature type="repeat" description="PPR" evidence="3">
    <location>
        <begin position="535"/>
        <end position="569"/>
    </location>
</feature>